<dbReference type="AlphaFoldDB" id="A0A3P7MBY9"/>
<accession>A0A3P7MBY9</accession>
<name>A0A3P7MBY9_9BILA</name>
<sequence length="356" mass="37793">MDEVQDGGAIYYGGSVELADYCPYNQCTFHGRVWFSGKWRRSDVENQSFDFTGMIANPSPNSTERRDSRCELDGNFAPNHVNSILEVYGNQSKCFDLATLWTERKCGRIRTFLQYKAGCYQLINGWLREGVIICPPCEELCHPEDFPSSEKFAYCRETKSDEIPEYVGDPAMDEPCAASIPYSSGFNLCSAGNAPFAWDDADVSGSNPASVRAVPSGLVAVCLFSAPELPGSTSATGPQCTDGAAEKLPVYGAAVASSIPGSAIYVESTVSKIRVRGAAQNFWYPTGDAPFAYHDAGVSGSNAAGVRAVPGGLVAVCLFSTPELPGSTSATGPHCTDGAAENLPVYGAAVASSDPN</sequence>
<dbReference type="SUPFAM" id="SSF55486">
    <property type="entry name" value="Metalloproteases ('zincins'), catalytic domain"/>
    <property type="match status" value="1"/>
</dbReference>
<organism evidence="1 2">
    <name type="scientific">Gongylonema pulchrum</name>
    <dbReference type="NCBI Taxonomy" id="637853"/>
    <lineage>
        <taxon>Eukaryota</taxon>
        <taxon>Metazoa</taxon>
        <taxon>Ecdysozoa</taxon>
        <taxon>Nematoda</taxon>
        <taxon>Chromadorea</taxon>
        <taxon>Rhabditida</taxon>
        <taxon>Spirurina</taxon>
        <taxon>Spiruromorpha</taxon>
        <taxon>Spiruroidea</taxon>
        <taxon>Gongylonematidae</taxon>
        <taxon>Gongylonema</taxon>
    </lineage>
</organism>
<protein>
    <recommendedName>
        <fullName evidence="3">Leishmanolysin-like peptidase</fullName>
    </recommendedName>
</protein>
<dbReference type="EMBL" id="UYRT01079089">
    <property type="protein sequence ID" value="VDN19958.1"/>
    <property type="molecule type" value="Genomic_DNA"/>
</dbReference>
<dbReference type="OrthoDB" id="5847784at2759"/>
<evidence type="ECO:0000313" key="2">
    <source>
        <dbReference type="Proteomes" id="UP000271098"/>
    </source>
</evidence>
<evidence type="ECO:0008006" key="3">
    <source>
        <dbReference type="Google" id="ProtNLM"/>
    </source>
</evidence>
<dbReference type="Proteomes" id="UP000271098">
    <property type="component" value="Unassembled WGS sequence"/>
</dbReference>
<gene>
    <name evidence="1" type="ORF">GPUH_LOCUS12160</name>
</gene>
<proteinExistence type="predicted"/>
<evidence type="ECO:0000313" key="1">
    <source>
        <dbReference type="EMBL" id="VDN19958.1"/>
    </source>
</evidence>
<keyword evidence="2" id="KW-1185">Reference proteome</keyword>
<reference evidence="1 2" key="1">
    <citation type="submission" date="2018-11" db="EMBL/GenBank/DDBJ databases">
        <authorList>
            <consortium name="Pathogen Informatics"/>
        </authorList>
    </citation>
    <scope>NUCLEOTIDE SEQUENCE [LARGE SCALE GENOMIC DNA]</scope>
</reference>